<proteinExistence type="predicted"/>
<accession>A0A498RA86</accession>
<evidence type="ECO:0000313" key="3">
    <source>
        <dbReference type="Proteomes" id="UP000277811"/>
    </source>
</evidence>
<protein>
    <submittedName>
        <fullName evidence="2">Uncharacterized protein</fullName>
    </submittedName>
</protein>
<gene>
    <name evidence="2" type="ORF">LUCI_3334</name>
</gene>
<feature type="transmembrane region" description="Helical" evidence="1">
    <location>
        <begin position="32"/>
        <end position="53"/>
    </location>
</feature>
<dbReference type="Proteomes" id="UP000277811">
    <property type="component" value="Unassembled WGS sequence"/>
</dbReference>
<evidence type="ECO:0000256" key="1">
    <source>
        <dbReference type="SAM" id="Phobius"/>
    </source>
</evidence>
<organism evidence="2 3">
    <name type="scientific">Lucifera butyrica</name>
    <dbReference type="NCBI Taxonomy" id="1351585"/>
    <lineage>
        <taxon>Bacteria</taxon>
        <taxon>Bacillati</taxon>
        <taxon>Bacillota</taxon>
        <taxon>Negativicutes</taxon>
        <taxon>Veillonellales</taxon>
        <taxon>Veillonellaceae</taxon>
        <taxon>Lucifera</taxon>
    </lineage>
</organism>
<evidence type="ECO:0000313" key="2">
    <source>
        <dbReference type="EMBL" id="VBB08069.1"/>
    </source>
</evidence>
<dbReference type="RefSeq" id="WP_122628979.1">
    <property type="nucleotide sequence ID" value="NZ_UPPP01000083.1"/>
</dbReference>
<name>A0A498RA86_9FIRM</name>
<keyword evidence="1" id="KW-0472">Membrane</keyword>
<sequence>MFKLRFALLLSLIVGFITLIMSILHDLRIDTIIYRVSISIIVFAAVGFGVGYFTDSFLNKVTAEQKPQGQIIDIKNEPEDSAIQAASESFRPLDQNDLQHVTRSSRS</sequence>
<keyword evidence="1" id="KW-1133">Transmembrane helix</keyword>
<dbReference type="OrthoDB" id="1683241at2"/>
<dbReference type="AlphaFoldDB" id="A0A498RA86"/>
<reference evidence="2 3" key="1">
    <citation type="submission" date="2018-06" db="EMBL/GenBank/DDBJ databases">
        <authorList>
            <person name="Strepis N."/>
        </authorList>
    </citation>
    <scope>NUCLEOTIDE SEQUENCE [LARGE SCALE GENOMIC DNA]</scope>
    <source>
        <strain evidence="2">LUCI</strain>
    </source>
</reference>
<dbReference type="EMBL" id="UPPP01000083">
    <property type="protein sequence ID" value="VBB08069.1"/>
    <property type="molecule type" value="Genomic_DNA"/>
</dbReference>
<keyword evidence="1" id="KW-0812">Transmembrane</keyword>
<keyword evidence="3" id="KW-1185">Reference proteome</keyword>